<proteinExistence type="predicted"/>
<dbReference type="RefSeq" id="WP_130484074.1">
    <property type="nucleotide sequence ID" value="NZ_SGWW01000001.1"/>
</dbReference>
<dbReference type="EMBL" id="SGWW01000001">
    <property type="protein sequence ID" value="RZS58938.1"/>
    <property type="molecule type" value="Genomic_DNA"/>
</dbReference>
<gene>
    <name evidence="2" type="ORF">EV141_0151</name>
</gene>
<dbReference type="Proteomes" id="UP000293519">
    <property type="component" value="Unassembled WGS sequence"/>
</dbReference>
<evidence type="ECO:0000313" key="2">
    <source>
        <dbReference type="EMBL" id="RZS58938.1"/>
    </source>
</evidence>
<organism evidence="2 3">
    <name type="scientific">Microcella putealis</name>
    <dbReference type="NCBI Taxonomy" id="337005"/>
    <lineage>
        <taxon>Bacteria</taxon>
        <taxon>Bacillati</taxon>
        <taxon>Actinomycetota</taxon>
        <taxon>Actinomycetes</taxon>
        <taxon>Micrococcales</taxon>
        <taxon>Microbacteriaceae</taxon>
        <taxon>Microcella</taxon>
    </lineage>
</organism>
<protein>
    <submittedName>
        <fullName evidence="2">Uncharacterized protein</fullName>
    </submittedName>
</protein>
<dbReference type="OrthoDB" id="5018244at2"/>
<comment type="caution">
    <text evidence="2">The sequence shown here is derived from an EMBL/GenBank/DDBJ whole genome shotgun (WGS) entry which is preliminary data.</text>
</comment>
<feature type="region of interest" description="Disordered" evidence="1">
    <location>
        <begin position="1"/>
        <end position="32"/>
    </location>
</feature>
<keyword evidence="3" id="KW-1185">Reference proteome</keyword>
<evidence type="ECO:0000313" key="3">
    <source>
        <dbReference type="Proteomes" id="UP000293519"/>
    </source>
</evidence>
<accession>A0A4Q7LXH1</accession>
<name>A0A4Q7LXH1_9MICO</name>
<feature type="compositionally biased region" description="Basic and acidic residues" evidence="1">
    <location>
        <begin position="1"/>
        <end position="10"/>
    </location>
</feature>
<dbReference type="AlphaFoldDB" id="A0A4Q7LXH1"/>
<evidence type="ECO:0000256" key="1">
    <source>
        <dbReference type="SAM" id="MobiDB-lite"/>
    </source>
</evidence>
<reference evidence="2 3" key="1">
    <citation type="journal article" date="2015" name="Stand. Genomic Sci.">
        <title>Genomic Encyclopedia of Bacterial and Archaeal Type Strains, Phase III: the genomes of soil and plant-associated and newly described type strains.</title>
        <authorList>
            <person name="Whitman W.B."/>
            <person name="Woyke T."/>
            <person name="Klenk H.P."/>
            <person name="Zhou Y."/>
            <person name="Lilburn T.G."/>
            <person name="Beck B.J."/>
            <person name="De Vos P."/>
            <person name="Vandamme P."/>
            <person name="Eisen J.A."/>
            <person name="Garrity G."/>
            <person name="Hugenholtz P."/>
            <person name="Kyrpides N.C."/>
        </authorList>
    </citation>
    <scope>NUCLEOTIDE SEQUENCE [LARGE SCALE GENOMIC DNA]</scope>
    <source>
        <strain evidence="2 3">CV2</strain>
    </source>
</reference>
<sequence>MNPEGDDKQARASATNERFKGHPPPGEPPVFEKVSDRDLITLADVLCRSMEFHSMLVAWKIINEVTARDLWPAVRERRAQAIRRSNADLGLDESLQVAEHDLERFRNEHFPVEPERFDSDPVEAQGLWNRYIQF</sequence>